<dbReference type="Proteomes" id="UP000319103">
    <property type="component" value="Unassembled WGS sequence"/>
</dbReference>
<dbReference type="OrthoDB" id="5144161at2"/>
<dbReference type="Gene3D" id="3.40.50.300">
    <property type="entry name" value="P-loop containing nucleotide triphosphate hydrolases"/>
    <property type="match status" value="1"/>
</dbReference>
<dbReference type="InterPro" id="IPR007694">
    <property type="entry name" value="DNA_helicase_DnaB-like_C"/>
</dbReference>
<keyword evidence="3" id="KW-1185">Reference proteome</keyword>
<dbReference type="GO" id="GO:0005524">
    <property type="term" value="F:ATP binding"/>
    <property type="evidence" value="ECO:0007669"/>
    <property type="project" value="InterPro"/>
</dbReference>
<accession>A0A540W4M0</accession>
<organism evidence="2 3">
    <name type="scientific">Kitasatospora acidiphila</name>
    <dbReference type="NCBI Taxonomy" id="2567942"/>
    <lineage>
        <taxon>Bacteria</taxon>
        <taxon>Bacillati</taxon>
        <taxon>Actinomycetota</taxon>
        <taxon>Actinomycetes</taxon>
        <taxon>Kitasatosporales</taxon>
        <taxon>Streptomycetaceae</taxon>
        <taxon>Kitasatospora</taxon>
    </lineage>
</organism>
<feature type="domain" description="SF4 helicase" evidence="1">
    <location>
        <begin position="31"/>
        <end position="259"/>
    </location>
</feature>
<dbReference type="InterPro" id="IPR027417">
    <property type="entry name" value="P-loop_NTPase"/>
</dbReference>
<dbReference type="RefSeq" id="WP_141634560.1">
    <property type="nucleotide sequence ID" value="NZ_VIGB01000003.1"/>
</dbReference>
<dbReference type="GO" id="GO:0003678">
    <property type="term" value="F:DNA helicase activity"/>
    <property type="evidence" value="ECO:0007669"/>
    <property type="project" value="InterPro"/>
</dbReference>
<reference evidence="2 3" key="1">
    <citation type="submission" date="2019-06" db="EMBL/GenBank/DDBJ databases">
        <title>Description of Kitasatospora acidophila sp. nov. isolated from pine grove soil, and reclassification of Streptomyces novaecaesareae to Kitasatospora novaeceasareae comb. nov.</title>
        <authorList>
            <person name="Kim M.J."/>
        </authorList>
    </citation>
    <scope>NUCLEOTIDE SEQUENCE [LARGE SCALE GENOMIC DNA]</scope>
    <source>
        <strain evidence="2 3">MMS16-CNU292</strain>
    </source>
</reference>
<name>A0A540W4M0_9ACTN</name>
<evidence type="ECO:0000313" key="2">
    <source>
        <dbReference type="EMBL" id="TQF03960.1"/>
    </source>
</evidence>
<gene>
    <name evidence="2" type="ORF">E6W39_19100</name>
</gene>
<comment type="caution">
    <text evidence="2">The sequence shown here is derived from an EMBL/GenBank/DDBJ whole genome shotgun (WGS) entry which is preliminary data.</text>
</comment>
<proteinExistence type="predicted"/>
<dbReference type="EMBL" id="VIGB01000003">
    <property type="protein sequence ID" value="TQF03960.1"/>
    <property type="molecule type" value="Genomic_DNA"/>
</dbReference>
<protein>
    <submittedName>
        <fullName evidence="2">AAA family ATPase</fullName>
    </submittedName>
</protein>
<dbReference type="Pfam" id="PF03796">
    <property type="entry name" value="DnaB_C"/>
    <property type="match status" value="1"/>
</dbReference>
<dbReference type="AlphaFoldDB" id="A0A540W4M0"/>
<evidence type="ECO:0000313" key="3">
    <source>
        <dbReference type="Proteomes" id="UP000319103"/>
    </source>
</evidence>
<sequence>MPRKGQALPEGDAIETLVQAKNQRGNAGEPIPTIFQSFEEAGIQIRQGQFTLISAAPGIGKSVLAQTIATRASLPTYYFSADSDRFEMYVRAAAMLTGWRTEDIGNAILHGKTDTIDAKLSEASYIRYDFKSSPTPDDVEDELRAYAMTYGMWPKLIVMDNISNLDFGGSATDTAALEEGCNFLHDIARESGAAVIALHHVQGPYNDGNVPVPLSGLRGQIGRVPEVVLTLHNASDQLDIDSGRQVIGVNAVKNRGGKADPAAKSVIRLTYIPERMQLIG</sequence>
<dbReference type="GO" id="GO:0006260">
    <property type="term" value="P:DNA replication"/>
    <property type="evidence" value="ECO:0007669"/>
    <property type="project" value="InterPro"/>
</dbReference>
<evidence type="ECO:0000259" key="1">
    <source>
        <dbReference type="Pfam" id="PF03796"/>
    </source>
</evidence>
<dbReference type="SUPFAM" id="SSF52540">
    <property type="entry name" value="P-loop containing nucleoside triphosphate hydrolases"/>
    <property type="match status" value="1"/>
</dbReference>